<keyword evidence="1" id="KW-0677">Repeat</keyword>
<accession>A0A0B7NEJ5</accession>
<evidence type="ECO:0000256" key="1">
    <source>
        <dbReference type="ARBA" id="ARBA00022737"/>
    </source>
</evidence>
<sequence>MSVQLREPICSLGRRQIIIKPWSSYLRSTTVAQGNSTSPHSIAYFKKWPTTYYRAYATSAATTTISSPAIVAMTHKVPVKISTQATTTTPKVKDSKFWQEYEQRQQHHKDSMTSQDYEHVISTLHQQAQISSSKSVFWDRIVQVYETAHRLDQHSTPKIYLTAMKAYGLIGNSQQVIAVFKEYKKRFRLKSTAFQHYFEAIIASGDFKAAINVFRDIKSNPNLNVQDASICLRDLTAAFCLSTRKSKVYAAIQAVEEMKPSISDWDTHCRHQITEFLWQGYHRLLFPKEPNAPPITPLSAEKLFTTIIGNASNTTKIIPSQSFTLFDLLCHLPNRFVPTAKTFHLLLEIQLRDKNYSNMKHVLAWMQKLDIEPTSSTVAILLRTFGFHLTRLQEEQLYNKLLKQKNVDADFFKNYIGVFANDGSLVKTVLNDVQQCGIEMDATWHATMTQSFVKRGQLDQAIEWLRKVNSPDLDCFATVMEAWLQRGQWHECISQYEELLQQRQYADINRRIVKCAITAGFALGKNNMLDQIKIKFTPNTVMRIANTLLSLKTENGAALVPGATVVTSLRIMESKLHVYLDAEGISRVMLGLGNRGDCEHAFGLYKYVREGGHESVRRRCATSQIYLAMMTCATKNNDIRILERAWVDMQYRKRFYGNKTKKKVLHTLARYNILLNGYASQLPKPNLTGVRRLFQRLLDQQLEPDTVTYNILIKAFVNASNMEAANQVLQRQEKPDIRATNTVLNGWIIQRNWDQVEKFVKEQPVDITSFNLLIQSFLKLDSKTMTYMRILKNKQKWHELSKLKSAKVALSSKEIWNIFESATGYTRHTITNVGHIRMKNRTNATLCKQLTRLERNPPIVPWPTQSKSAFINLFSKSTKEPAVPDEVTYKLFMKAFVNTGDYESASDIYEWMKYSLKL</sequence>
<protein>
    <recommendedName>
        <fullName evidence="5">Pentacotripeptide-repeat region of PRORP domain-containing protein</fullName>
    </recommendedName>
</protein>
<reference evidence="3 4" key="1">
    <citation type="submission" date="2014-09" db="EMBL/GenBank/DDBJ databases">
        <authorList>
            <person name="Ellenberger Sabrina"/>
        </authorList>
    </citation>
    <scope>NUCLEOTIDE SEQUENCE [LARGE SCALE GENOMIC DNA]</scope>
    <source>
        <strain evidence="3 4">CBS 412.66</strain>
    </source>
</reference>
<organism evidence="3 4">
    <name type="scientific">Parasitella parasitica</name>
    <dbReference type="NCBI Taxonomy" id="35722"/>
    <lineage>
        <taxon>Eukaryota</taxon>
        <taxon>Fungi</taxon>
        <taxon>Fungi incertae sedis</taxon>
        <taxon>Mucoromycota</taxon>
        <taxon>Mucoromycotina</taxon>
        <taxon>Mucoromycetes</taxon>
        <taxon>Mucorales</taxon>
        <taxon>Mucorineae</taxon>
        <taxon>Mucoraceae</taxon>
        <taxon>Parasitella</taxon>
    </lineage>
</organism>
<keyword evidence="4" id="KW-1185">Reference proteome</keyword>
<dbReference type="Gene3D" id="1.25.40.10">
    <property type="entry name" value="Tetratricopeptide repeat domain"/>
    <property type="match status" value="3"/>
</dbReference>
<dbReference type="InterPro" id="IPR011990">
    <property type="entry name" value="TPR-like_helical_dom_sf"/>
</dbReference>
<gene>
    <name evidence="3" type="primary">PARPA_07929.1 scaffold 31073</name>
</gene>
<evidence type="ECO:0000256" key="2">
    <source>
        <dbReference type="PROSITE-ProRule" id="PRU00708"/>
    </source>
</evidence>
<dbReference type="Pfam" id="PF13812">
    <property type="entry name" value="PPR_3"/>
    <property type="match status" value="1"/>
</dbReference>
<evidence type="ECO:0008006" key="5">
    <source>
        <dbReference type="Google" id="ProtNLM"/>
    </source>
</evidence>
<dbReference type="NCBIfam" id="TIGR00756">
    <property type="entry name" value="PPR"/>
    <property type="match status" value="1"/>
</dbReference>
<evidence type="ECO:0000313" key="3">
    <source>
        <dbReference type="EMBL" id="CEP13795.1"/>
    </source>
</evidence>
<dbReference type="EMBL" id="LN730558">
    <property type="protein sequence ID" value="CEP13795.1"/>
    <property type="molecule type" value="Genomic_DNA"/>
</dbReference>
<dbReference type="PANTHER" id="PTHR47942">
    <property type="entry name" value="TETRATRICOPEPTIDE REPEAT (TPR)-LIKE SUPERFAMILY PROTEIN-RELATED"/>
    <property type="match status" value="1"/>
</dbReference>
<proteinExistence type="predicted"/>
<evidence type="ECO:0000313" key="4">
    <source>
        <dbReference type="Proteomes" id="UP000054107"/>
    </source>
</evidence>
<dbReference type="STRING" id="35722.A0A0B7NEJ5"/>
<dbReference type="InterPro" id="IPR002885">
    <property type="entry name" value="PPR_rpt"/>
</dbReference>
<dbReference type="InterPro" id="IPR051222">
    <property type="entry name" value="PPR/CCM1_RNA-binding"/>
</dbReference>
<dbReference type="OrthoDB" id="185373at2759"/>
<dbReference type="AlphaFoldDB" id="A0A0B7NEJ5"/>
<dbReference type="PANTHER" id="PTHR47942:SF63">
    <property type="entry name" value="PENTATRICOPEPTIDE REPEAT-CONTAINING PROTEIN"/>
    <property type="match status" value="1"/>
</dbReference>
<dbReference type="PROSITE" id="PS51375">
    <property type="entry name" value="PPR"/>
    <property type="match status" value="1"/>
</dbReference>
<dbReference type="Proteomes" id="UP000054107">
    <property type="component" value="Unassembled WGS sequence"/>
</dbReference>
<feature type="repeat" description="PPR" evidence="2">
    <location>
        <begin position="705"/>
        <end position="739"/>
    </location>
</feature>
<name>A0A0B7NEJ5_9FUNG</name>